<feature type="compositionally biased region" description="Basic and acidic residues" evidence="1">
    <location>
        <begin position="873"/>
        <end position="890"/>
    </location>
</feature>
<dbReference type="AlphaFoldDB" id="A0A370TQ20"/>
<sequence length="1019" mass="114152">MEPETLVFMPNGDVTLTLIRHIEEEVHSSISRTTSSSSLSALGQSNTSIEEDAKAVASDAPTGLETAEPPEAEPEDDELFYAPDPPTGEDGPLYPPPPRCSRGSDASSRRDRSTSPPGSFWAALKRQKERILTPNEEAPAVIPPKARESRHKKVVSTTQETLLSGNFDEAVTLRATGHVTIQLSGDPETLVILLNIIHGATRKVPRQVNLDLLRKLAVLVKDFKMLESVEFFSDTWIDKLKGDGMPQSYSDDVIQLLFVFLVFDREDEFKNMTRLIQRECDEKFDEQIPEVPIPHGIIDAIKRDRQFAIETAITVIHGFITKYMDGLPICDSGMDVDLRFACDAMLLGSLMKGCGKIGIWPKPDAPFTGRKWNNLAREIRGIKILDVCSRSSSRRWGASGPSSNCHGLEDSIEDSMKSIEEGLDGLKLSDYVNKSEDSWGNFLSHIIRPTPAANDETPKEMVRVFLKEDTKEQFPSMDGVIAPPNEEMEERAFEHVNIPPEETRSTFQSRERKAPPQADLNSAQYDHGKRLGETNIAISQNNKKVEAPQAKPTTAYYERMRMVVEETPATYQNDDTKESTNGTPNMTQYEHARRGSEEHRPAFQSDSFKEPPQAKPAMFQSENTRKVPEEPRTTSPIRDWKGIQNGKAPNSQYEHFKTAPEERRATPPTPKEDSSKFAYPPNGAAPSTRYEHVKTATEERRTTPPTPRDDSSGFAYPPNGAAPSTQYEHVKTATEERRATQPTTKEDSPRYSYPSNSKAPSAQYEHAKIATPPTTKEDDSRFSYPPNGKALSTLYEHTRASPEERRASPPTTKEDSSRYSYPSHGKSPNGLYEQVKAVPDGRRATPPTTKEDSSRYSFASNGKALNGQYEVKTVSDERRATPPTAKDDSSRFSYPQKSQQEQLPKLEQARVSPNFEMAKQQESRPSPKFDSPKQEEAKPSSKFGSSFFSSKSDITPAAQKVEAKEPPEAESPKEERKASPTMDLKDLNTTTEEDDLFIQPHNFRARKSKKRFAVSRRRE</sequence>
<feature type="compositionally biased region" description="Basic residues" evidence="1">
    <location>
        <begin position="1003"/>
        <end position="1019"/>
    </location>
</feature>
<feature type="compositionally biased region" description="Basic and acidic residues" evidence="1">
    <location>
        <begin position="728"/>
        <end position="749"/>
    </location>
</feature>
<gene>
    <name evidence="2" type="ORF">BP5553_05054</name>
</gene>
<feature type="compositionally biased region" description="Basic and acidic residues" evidence="1">
    <location>
        <begin position="961"/>
        <end position="986"/>
    </location>
</feature>
<evidence type="ECO:0008006" key="4">
    <source>
        <dbReference type="Google" id="ProtNLM"/>
    </source>
</evidence>
<evidence type="ECO:0000256" key="1">
    <source>
        <dbReference type="SAM" id="MobiDB-lite"/>
    </source>
</evidence>
<feature type="region of interest" description="Disordered" evidence="1">
    <location>
        <begin position="499"/>
        <end position="523"/>
    </location>
</feature>
<feature type="compositionally biased region" description="Polar residues" evidence="1">
    <location>
        <begin position="569"/>
        <end position="588"/>
    </location>
</feature>
<proteinExistence type="predicted"/>
<dbReference type="RefSeq" id="XP_031870277.1">
    <property type="nucleotide sequence ID" value="XM_032013677.1"/>
</dbReference>
<comment type="caution">
    <text evidence="2">The sequence shown here is derived from an EMBL/GenBank/DDBJ whole genome shotgun (WGS) entry which is preliminary data.</text>
</comment>
<evidence type="ECO:0000313" key="2">
    <source>
        <dbReference type="EMBL" id="RDL37621.1"/>
    </source>
</evidence>
<feature type="compositionally biased region" description="Basic and acidic residues" evidence="1">
    <location>
        <begin position="796"/>
        <end position="817"/>
    </location>
</feature>
<feature type="compositionally biased region" description="Basic and acidic residues" evidence="1">
    <location>
        <begin position="919"/>
        <end position="939"/>
    </location>
</feature>
<dbReference type="EMBL" id="NPIC01000003">
    <property type="protein sequence ID" value="RDL37621.1"/>
    <property type="molecule type" value="Genomic_DNA"/>
</dbReference>
<protein>
    <recommendedName>
        <fullName evidence="4">BTB domain-containing protein</fullName>
    </recommendedName>
</protein>
<dbReference type="STRING" id="2656787.A0A370TQ20"/>
<feature type="compositionally biased region" description="Basic and acidic residues" evidence="1">
    <location>
        <begin position="501"/>
        <end position="514"/>
    </location>
</feature>
<feature type="compositionally biased region" description="Low complexity" evidence="1">
    <location>
        <begin position="28"/>
        <end position="48"/>
    </location>
</feature>
<dbReference type="OrthoDB" id="5326346at2759"/>
<keyword evidence="3" id="KW-1185">Reference proteome</keyword>
<feature type="compositionally biased region" description="Basic and acidic residues" evidence="1">
    <location>
        <begin position="590"/>
        <end position="601"/>
    </location>
</feature>
<organism evidence="2 3">
    <name type="scientific">Venustampulla echinocandica</name>
    <dbReference type="NCBI Taxonomy" id="2656787"/>
    <lineage>
        <taxon>Eukaryota</taxon>
        <taxon>Fungi</taxon>
        <taxon>Dikarya</taxon>
        <taxon>Ascomycota</taxon>
        <taxon>Pezizomycotina</taxon>
        <taxon>Leotiomycetes</taxon>
        <taxon>Helotiales</taxon>
        <taxon>Pleuroascaceae</taxon>
        <taxon>Venustampulla</taxon>
    </lineage>
</organism>
<accession>A0A370TQ20</accession>
<dbReference type="GeneID" id="43597903"/>
<evidence type="ECO:0000313" key="3">
    <source>
        <dbReference type="Proteomes" id="UP000254866"/>
    </source>
</evidence>
<feature type="compositionally biased region" description="Basic and acidic residues" evidence="1">
    <location>
        <begin position="689"/>
        <end position="711"/>
    </location>
</feature>
<feature type="region of interest" description="Disordered" evidence="1">
    <location>
        <begin position="28"/>
        <end position="122"/>
    </location>
</feature>
<feature type="compositionally biased region" description="Polar residues" evidence="1">
    <location>
        <begin position="891"/>
        <end position="902"/>
    </location>
</feature>
<feature type="compositionally biased region" description="Acidic residues" evidence="1">
    <location>
        <begin position="68"/>
        <end position="79"/>
    </location>
</feature>
<feature type="compositionally biased region" description="Basic and acidic residues" evidence="1">
    <location>
        <begin position="654"/>
        <end position="675"/>
    </location>
</feature>
<feature type="compositionally biased region" description="Basic and acidic residues" evidence="1">
    <location>
        <begin position="839"/>
        <end position="854"/>
    </location>
</feature>
<name>A0A370TQ20_9HELO</name>
<feature type="region of interest" description="Disordered" evidence="1">
    <location>
        <begin position="567"/>
        <end position="1019"/>
    </location>
</feature>
<dbReference type="Proteomes" id="UP000254866">
    <property type="component" value="Unassembled WGS sequence"/>
</dbReference>
<feature type="compositionally biased region" description="Basic and acidic residues" evidence="1">
    <location>
        <begin position="623"/>
        <end position="632"/>
    </location>
</feature>
<feature type="compositionally biased region" description="Low complexity" evidence="1">
    <location>
        <begin position="940"/>
        <end position="960"/>
    </location>
</feature>
<reference evidence="2 3" key="1">
    <citation type="journal article" date="2018" name="IMA Fungus">
        <title>IMA Genome-F 9: Draft genome sequence of Annulohypoxylon stygium, Aspergillus mulundensis, Berkeleyomyces basicola (syn. Thielaviopsis basicola), Ceratocystis smalleyi, two Cercospora beticola strains, Coleophoma cylindrospora, Fusarium fracticaudum, Phialophora cf. hyalina, and Morchella septimelata.</title>
        <authorList>
            <person name="Wingfield B.D."/>
            <person name="Bills G.F."/>
            <person name="Dong Y."/>
            <person name="Huang W."/>
            <person name="Nel W.J."/>
            <person name="Swalarsk-Parry B.S."/>
            <person name="Vaghefi N."/>
            <person name="Wilken P.M."/>
            <person name="An Z."/>
            <person name="de Beer Z.W."/>
            <person name="De Vos L."/>
            <person name="Chen L."/>
            <person name="Duong T.A."/>
            <person name="Gao Y."/>
            <person name="Hammerbacher A."/>
            <person name="Kikkert J.R."/>
            <person name="Li Y."/>
            <person name="Li H."/>
            <person name="Li K."/>
            <person name="Li Q."/>
            <person name="Liu X."/>
            <person name="Ma X."/>
            <person name="Naidoo K."/>
            <person name="Pethybridge S.J."/>
            <person name="Sun J."/>
            <person name="Steenkamp E.T."/>
            <person name="van der Nest M.A."/>
            <person name="van Wyk S."/>
            <person name="Wingfield M.J."/>
            <person name="Xiong C."/>
            <person name="Yue Q."/>
            <person name="Zhang X."/>
        </authorList>
    </citation>
    <scope>NUCLEOTIDE SEQUENCE [LARGE SCALE GENOMIC DNA]</scope>
    <source>
        <strain evidence="2 3">BP 5553</strain>
    </source>
</reference>